<keyword evidence="4" id="KW-1185">Reference proteome</keyword>
<sequence length="944" mass="104579">MGCFASKAAAPPPPPRSPSPALDPDYCPAYYFPSNAPVAAIQSIVLGTILGVTEETQPENAAAKHEGQVDPSGAIVTDGPSTSTAITPAQELGITPRAEEGGAFRRAPPDRDTHDPQANRYPNNASGDLSFILGTALGTKSSAGQPGRRFNALREMEYHTSQRFAAATANAFEPTMEPVLESRLSAKAREVDAFHNLCAICEGVDLTQENSTKNGDGWEPLVNDLGFLDEILLTDGCTLCQLLSRTLGESWTSIPERTVEGTRTRCLIPNYYAHVDNPVRTFWELNIIVSPGKGKLPPQCRQKFQAVIRLDHRHTRDIDAPEGVMQLAKAIDYEQCDPEFIKGVLHRCKNMHCSAANSLRTEYICDRPRGFIPNEELKTDSSETAQAVFRVIDIENKCIVERARDSPFIALSYVWGRAPFLRLLKANFDTLSTPDGLGMFDIPRTITDAMETTLILRERYLWVDALCIIQDDSIDIAAQIGRMDQIYSNAVCTIVAAAGTDAHSGLTGLCRSPRYPPQHSGTVKGLLLHSMGPTLERTLHESTWWSRGWTYQEFCLSRRLLFFTPSRVFFSCASDHVSEDIVHENRAAKNAFLASGGPFQGSRSDISGDLRTRLTSRAFDLADPVKTYKTLVHDYSQRNLSYDSDILNGVQGILRLLTLRTKRSWYVAGLPEHRLDTALLWFPVGPITRRGPSKSGHPYPSWSWAGWKGGVAYEDYDFVSTMTQEITGWVLETPNGQAIELLVDQIPFSKLLNSKRPAAEEAHRARQRSDLYTLYESGVLKFKAQKADFTVDLGPTAKRGYVSGHEGATTFPILASDRRSSQQVTAGSLILSREDAAAIVSESRPGEQRRDIKILASFILISSAQKPWNLTSTGEDSLEVYDEDVYEWRGGSVLDLESKRFVCNVLWVREQAQGNYERVAAGQIHVDAWVENWAGAPEVDVRLV</sequence>
<evidence type="ECO:0000313" key="4">
    <source>
        <dbReference type="Proteomes" id="UP000799291"/>
    </source>
</evidence>
<proteinExistence type="predicted"/>
<name>A0A6G1J608_9PLEO</name>
<accession>A0A6G1J608</accession>
<reference evidence="3" key="1">
    <citation type="journal article" date="2020" name="Stud. Mycol.">
        <title>101 Dothideomycetes genomes: a test case for predicting lifestyles and emergence of pathogens.</title>
        <authorList>
            <person name="Haridas S."/>
            <person name="Albert R."/>
            <person name="Binder M."/>
            <person name="Bloem J."/>
            <person name="Labutti K."/>
            <person name="Salamov A."/>
            <person name="Andreopoulos B."/>
            <person name="Baker S."/>
            <person name="Barry K."/>
            <person name="Bills G."/>
            <person name="Bluhm B."/>
            <person name="Cannon C."/>
            <person name="Castanera R."/>
            <person name="Culley D."/>
            <person name="Daum C."/>
            <person name="Ezra D."/>
            <person name="Gonzalez J."/>
            <person name="Henrissat B."/>
            <person name="Kuo A."/>
            <person name="Liang C."/>
            <person name="Lipzen A."/>
            <person name="Lutzoni F."/>
            <person name="Magnuson J."/>
            <person name="Mondo S."/>
            <person name="Nolan M."/>
            <person name="Ohm R."/>
            <person name="Pangilinan J."/>
            <person name="Park H.-J."/>
            <person name="Ramirez L."/>
            <person name="Alfaro M."/>
            <person name="Sun H."/>
            <person name="Tritt A."/>
            <person name="Yoshinaga Y."/>
            <person name="Zwiers L.-H."/>
            <person name="Turgeon B."/>
            <person name="Goodwin S."/>
            <person name="Spatafora J."/>
            <person name="Crous P."/>
            <person name="Grigoriev I."/>
        </authorList>
    </citation>
    <scope>NUCLEOTIDE SEQUENCE</scope>
    <source>
        <strain evidence="3">CBS 122367</strain>
    </source>
</reference>
<dbReference type="AlphaFoldDB" id="A0A6G1J608"/>
<dbReference type="Proteomes" id="UP000799291">
    <property type="component" value="Unassembled WGS sequence"/>
</dbReference>
<organism evidence="3 4">
    <name type="scientific">Lentithecium fluviatile CBS 122367</name>
    <dbReference type="NCBI Taxonomy" id="1168545"/>
    <lineage>
        <taxon>Eukaryota</taxon>
        <taxon>Fungi</taxon>
        <taxon>Dikarya</taxon>
        <taxon>Ascomycota</taxon>
        <taxon>Pezizomycotina</taxon>
        <taxon>Dothideomycetes</taxon>
        <taxon>Pleosporomycetidae</taxon>
        <taxon>Pleosporales</taxon>
        <taxon>Massarineae</taxon>
        <taxon>Lentitheciaceae</taxon>
        <taxon>Lentithecium</taxon>
    </lineage>
</organism>
<dbReference type="InterPro" id="IPR010730">
    <property type="entry name" value="HET"/>
</dbReference>
<dbReference type="PANTHER" id="PTHR33112:SF12">
    <property type="entry name" value="HETEROKARYON INCOMPATIBILITY DOMAIN-CONTAINING PROTEIN"/>
    <property type="match status" value="1"/>
</dbReference>
<dbReference type="PANTHER" id="PTHR33112">
    <property type="entry name" value="DOMAIN PROTEIN, PUTATIVE-RELATED"/>
    <property type="match status" value="1"/>
</dbReference>
<protein>
    <submittedName>
        <fullName evidence="3">HET-domain-containing protein</fullName>
    </submittedName>
</protein>
<dbReference type="OrthoDB" id="5135333at2759"/>
<evidence type="ECO:0000259" key="2">
    <source>
        <dbReference type="Pfam" id="PF06985"/>
    </source>
</evidence>
<evidence type="ECO:0000313" key="3">
    <source>
        <dbReference type="EMBL" id="KAF2685967.1"/>
    </source>
</evidence>
<feature type="region of interest" description="Disordered" evidence="1">
    <location>
        <begin position="1"/>
        <end position="25"/>
    </location>
</feature>
<dbReference type="EMBL" id="MU005577">
    <property type="protein sequence ID" value="KAF2685967.1"/>
    <property type="molecule type" value="Genomic_DNA"/>
</dbReference>
<evidence type="ECO:0000256" key="1">
    <source>
        <dbReference type="SAM" id="MobiDB-lite"/>
    </source>
</evidence>
<dbReference type="Pfam" id="PF06985">
    <property type="entry name" value="HET"/>
    <property type="match status" value="1"/>
</dbReference>
<gene>
    <name evidence="3" type="ORF">K458DRAFT_416329</name>
</gene>
<feature type="compositionally biased region" description="Basic and acidic residues" evidence="1">
    <location>
        <begin position="97"/>
        <end position="117"/>
    </location>
</feature>
<feature type="domain" description="Heterokaryon incompatibility" evidence="2">
    <location>
        <begin position="408"/>
        <end position="553"/>
    </location>
</feature>
<feature type="region of interest" description="Disordered" evidence="1">
    <location>
        <begin position="58"/>
        <end position="125"/>
    </location>
</feature>